<gene>
    <name evidence="1" type="ORF">NVS47_15990</name>
</gene>
<dbReference type="EMBL" id="JANPWE010000015">
    <property type="protein sequence ID" value="MCR6546990.1"/>
    <property type="molecule type" value="Genomic_DNA"/>
</dbReference>
<accession>A0ABT1Y7X3</accession>
<organism evidence="1 2">
    <name type="scientific">Dehalobacterium formicoaceticum</name>
    <dbReference type="NCBI Taxonomy" id="51515"/>
    <lineage>
        <taxon>Bacteria</taxon>
        <taxon>Bacillati</taxon>
        <taxon>Bacillota</taxon>
        <taxon>Clostridia</taxon>
        <taxon>Eubacteriales</taxon>
        <taxon>Peptococcaceae</taxon>
        <taxon>Dehalobacterium</taxon>
    </lineage>
</organism>
<evidence type="ECO:0000313" key="2">
    <source>
        <dbReference type="Proteomes" id="UP001524944"/>
    </source>
</evidence>
<name>A0ABT1Y7X3_9FIRM</name>
<evidence type="ECO:0000313" key="1">
    <source>
        <dbReference type="EMBL" id="MCR6546990.1"/>
    </source>
</evidence>
<dbReference type="InterPro" id="IPR024524">
    <property type="entry name" value="DUF3800"/>
</dbReference>
<dbReference type="Proteomes" id="UP001524944">
    <property type="component" value="Unassembled WGS sequence"/>
</dbReference>
<sequence length="253" mass="29509">MLYVTSIQPFKIPKNKMIITLIDTKINIYSNNFYCNLEQEILDELKSCSLLRRKNLSYKFVINSQEKQLTCPMLKFPDKKEVVLWPSIKLPNRKYPVNVYLYGIALYFTSKISMREAALRVCQKFGLAKFGDQIKFWAIIRENYNGKHKELYAETIAELLKHCNVTVNDCVIAVDRVEKVDRYMNRYINNIKEILQMPRLNIGFNDSQKEKGLQIADAIAGSISREYISGDYETSHAVIIIDQICDDVKRIKK</sequence>
<protein>
    <submittedName>
        <fullName evidence="1">DUF3800 domain-containing protein</fullName>
    </submittedName>
</protein>
<dbReference type="Pfam" id="PF12686">
    <property type="entry name" value="DUF3800"/>
    <property type="match status" value="1"/>
</dbReference>
<comment type="caution">
    <text evidence="1">The sequence shown here is derived from an EMBL/GenBank/DDBJ whole genome shotgun (WGS) entry which is preliminary data.</text>
</comment>
<reference evidence="1 2" key="1">
    <citation type="submission" date="2022-08" db="EMBL/GenBank/DDBJ databases">
        <title>Proteogenomics of the novel Dehalobacterium formicoaceticum strain EZ94 highlights a key role of methyltransferases during anaerobic dichloromethane degradation.</title>
        <authorList>
            <person name="Wasmund K."/>
        </authorList>
    </citation>
    <scope>NUCLEOTIDE SEQUENCE [LARGE SCALE GENOMIC DNA]</scope>
    <source>
        <strain evidence="1 2">EZ94</strain>
    </source>
</reference>
<keyword evidence="2" id="KW-1185">Reference proteome</keyword>
<dbReference type="RefSeq" id="WP_089611922.1">
    <property type="nucleotide sequence ID" value="NZ_CP022121.1"/>
</dbReference>
<proteinExistence type="predicted"/>